<dbReference type="Proteomes" id="UP001215598">
    <property type="component" value="Unassembled WGS sequence"/>
</dbReference>
<keyword evidence="2" id="KW-1185">Reference proteome</keyword>
<protein>
    <submittedName>
        <fullName evidence="1">Uncharacterized protein</fullName>
    </submittedName>
</protein>
<dbReference type="AlphaFoldDB" id="A0AAD7N239"/>
<sequence length="317" mass="35430">MSPRKKKIYPVRQQGAALRVYNIDELYRLIVNNLTLSDLLQYREVSKVHEAEVYSIFRSRIIKYTAPFFATTESRVLFFDALHTYGSLIVGSVSLAVLSMPSSPEAPNNLNVLATFVHYQSWLDTMLQKLKYTIHAQGPCVGPYAIAGYRHVTFAHPDTDAKITLTFSNRSHVWELLFCAPKSCQWNAIGSGTIICPTVEATSRCEAVMGWWNRDHMYSLDDESVPGVSNTSPFPDIVTVYEDTGGWDRPCGLLCPGRPRYTFGGRGIGVWGWTGLNGGMAVNNDLVSELITTNYRWDLGDRCLNPNCTANSVQPEA</sequence>
<evidence type="ECO:0000313" key="1">
    <source>
        <dbReference type="EMBL" id="KAJ7741062.1"/>
    </source>
</evidence>
<evidence type="ECO:0000313" key="2">
    <source>
        <dbReference type="Proteomes" id="UP001215598"/>
    </source>
</evidence>
<name>A0AAD7N239_9AGAR</name>
<gene>
    <name evidence="1" type="ORF">B0H16DRAFT_1728702</name>
</gene>
<accession>A0AAD7N239</accession>
<reference evidence="1" key="1">
    <citation type="submission" date="2023-03" db="EMBL/GenBank/DDBJ databases">
        <title>Massive genome expansion in bonnet fungi (Mycena s.s.) driven by repeated elements and novel gene families across ecological guilds.</title>
        <authorList>
            <consortium name="Lawrence Berkeley National Laboratory"/>
            <person name="Harder C.B."/>
            <person name="Miyauchi S."/>
            <person name="Viragh M."/>
            <person name="Kuo A."/>
            <person name="Thoen E."/>
            <person name="Andreopoulos B."/>
            <person name="Lu D."/>
            <person name="Skrede I."/>
            <person name="Drula E."/>
            <person name="Henrissat B."/>
            <person name="Morin E."/>
            <person name="Kohler A."/>
            <person name="Barry K."/>
            <person name="LaButti K."/>
            <person name="Morin E."/>
            <person name="Salamov A."/>
            <person name="Lipzen A."/>
            <person name="Mereny Z."/>
            <person name="Hegedus B."/>
            <person name="Baldrian P."/>
            <person name="Stursova M."/>
            <person name="Weitz H."/>
            <person name="Taylor A."/>
            <person name="Grigoriev I.V."/>
            <person name="Nagy L.G."/>
            <person name="Martin F."/>
            <person name="Kauserud H."/>
        </authorList>
    </citation>
    <scope>NUCLEOTIDE SEQUENCE</scope>
    <source>
        <strain evidence="1">CBHHK182m</strain>
    </source>
</reference>
<dbReference type="EMBL" id="JARKIB010000100">
    <property type="protein sequence ID" value="KAJ7741062.1"/>
    <property type="molecule type" value="Genomic_DNA"/>
</dbReference>
<proteinExistence type="predicted"/>
<comment type="caution">
    <text evidence="1">The sequence shown here is derived from an EMBL/GenBank/DDBJ whole genome shotgun (WGS) entry which is preliminary data.</text>
</comment>
<organism evidence="1 2">
    <name type="scientific">Mycena metata</name>
    <dbReference type="NCBI Taxonomy" id="1033252"/>
    <lineage>
        <taxon>Eukaryota</taxon>
        <taxon>Fungi</taxon>
        <taxon>Dikarya</taxon>
        <taxon>Basidiomycota</taxon>
        <taxon>Agaricomycotina</taxon>
        <taxon>Agaricomycetes</taxon>
        <taxon>Agaricomycetidae</taxon>
        <taxon>Agaricales</taxon>
        <taxon>Marasmiineae</taxon>
        <taxon>Mycenaceae</taxon>
        <taxon>Mycena</taxon>
    </lineage>
</organism>